<dbReference type="PANTHER" id="PTHR43272">
    <property type="entry name" value="LONG-CHAIN-FATTY-ACID--COA LIGASE"/>
    <property type="match status" value="1"/>
</dbReference>
<keyword evidence="2" id="KW-0276">Fatty acid metabolism</keyword>
<dbReference type="GO" id="GO:0004467">
    <property type="term" value="F:long-chain fatty acid-CoA ligase activity"/>
    <property type="evidence" value="ECO:0007669"/>
    <property type="project" value="UniProtKB-EC"/>
</dbReference>
<feature type="domain" description="AMP-dependent synthetase/ligase" evidence="4">
    <location>
        <begin position="139"/>
        <end position="551"/>
    </location>
</feature>
<dbReference type="Proteomes" id="UP000046393">
    <property type="component" value="Unplaced"/>
</dbReference>
<keyword evidence="1" id="KW-0436">Ligase</keyword>
<reference evidence="6" key="1">
    <citation type="submission" date="2017-02" db="UniProtKB">
        <authorList>
            <consortium name="WormBaseParasite"/>
        </authorList>
    </citation>
    <scope>IDENTIFICATION</scope>
</reference>
<evidence type="ECO:0000259" key="4">
    <source>
        <dbReference type="Pfam" id="PF00501"/>
    </source>
</evidence>
<dbReference type="InterPro" id="IPR020845">
    <property type="entry name" value="AMP-binding_CS"/>
</dbReference>
<accession>A0A0N5ALY4</accession>
<dbReference type="WBParaSite" id="SMUV_0000557101-mRNA-1">
    <property type="protein sequence ID" value="SMUV_0000557101-mRNA-1"/>
    <property type="gene ID" value="SMUV_0000557101"/>
</dbReference>
<dbReference type="Gene3D" id="3.40.50.12780">
    <property type="entry name" value="N-terminal domain of ligase-like"/>
    <property type="match status" value="1"/>
</dbReference>
<dbReference type="InterPro" id="IPR042099">
    <property type="entry name" value="ANL_N_sf"/>
</dbReference>
<dbReference type="GO" id="GO:0005811">
    <property type="term" value="C:lipid droplet"/>
    <property type="evidence" value="ECO:0007669"/>
    <property type="project" value="TreeGrafter"/>
</dbReference>
<evidence type="ECO:0000256" key="1">
    <source>
        <dbReference type="ARBA" id="ARBA00022598"/>
    </source>
</evidence>
<dbReference type="AlphaFoldDB" id="A0A0N5ALY4"/>
<organism evidence="5 6">
    <name type="scientific">Syphacia muris</name>
    <dbReference type="NCBI Taxonomy" id="451379"/>
    <lineage>
        <taxon>Eukaryota</taxon>
        <taxon>Metazoa</taxon>
        <taxon>Ecdysozoa</taxon>
        <taxon>Nematoda</taxon>
        <taxon>Chromadorea</taxon>
        <taxon>Rhabditida</taxon>
        <taxon>Spirurina</taxon>
        <taxon>Oxyuridomorpha</taxon>
        <taxon>Oxyuroidea</taxon>
        <taxon>Oxyuridae</taxon>
        <taxon>Syphacia</taxon>
    </lineage>
</organism>
<evidence type="ECO:0000256" key="3">
    <source>
        <dbReference type="ARBA" id="ARBA00026121"/>
    </source>
</evidence>
<dbReference type="PROSITE" id="PS00455">
    <property type="entry name" value="AMP_BINDING"/>
    <property type="match status" value="1"/>
</dbReference>
<evidence type="ECO:0000256" key="2">
    <source>
        <dbReference type="ARBA" id="ARBA00022832"/>
    </source>
</evidence>
<sequence>MCKDETNFERAEEKEKFQKTVDKLVKGRSPLWIQIIIFLIKSWFYIYDCINYIPYKLFSPPKEKLRKSARLKARSMGSSRGPWRNVLGVHNETFPGANTVDKLFAHVTEIYGDKTMLGTREVLDVSEEMQEDGRVFDKWLMGEYHWQTFKEVHKRVGYIAAGLKNIAGSDSKLVIFAETRADWLITAFSCFRANIVIVTVYATLGEEGIIRAINDTNAKIIVTSAELLPKLSKVVTSCPTLQSLIYFPVRHSSIKLQNLDVFRPQFKHILSLNDLEHSVEKPIEKSSAAPSDLALIMYTSGTTGIPKGVMMTNENIVASLAGTRLGVEVVTEKDTMISFLPLAHIYELITEMVCLVRGTRLGYSSTLTFHDRGTKVMQGGRGDCWALKPTLMAGVPVIWDKIFKAVSEEIAQTPRLIQELFKLNYERKRTRFESGYCSPFLDRIVFKKIRRLLGGRIKAVISGGATLNAETHRFLNICICPTVLQGYGLTEICAAGAISDRYDLSTGSVGPPLACSQFLLEEWEEGGYFPDNDPPQGEILVGGRNVSIGYWNQPEKTAESFVEIDGIRYFRTGDIGQIRDDGSLMIIDRKKDLVKLRDGEYIAMGKVEVALSTSSLVDGICVYGDSFEIFLVALVVPNKANLEKLALEIGEPIDNWDQLCHNSNVVNEFASRLQQHAVKNKLMKKEIPKKVFLCAEIWTPESGLLTEAMKVRRTPLTRKYSAVIDEMYDRTGITKA</sequence>
<keyword evidence="2" id="KW-0443">Lipid metabolism</keyword>
<proteinExistence type="predicted"/>
<keyword evidence="5" id="KW-1185">Reference proteome</keyword>
<dbReference type="STRING" id="451379.A0A0N5ALY4"/>
<dbReference type="Pfam" id="PF00501">
    <property type="entry name" value="AMP-binding"/>
    <property type="match status" value="1"/>
</dbReference>
<evidence type="ECO:0000313" key="6">
    <source>
        <dbReference type="WBParaSite" id="SMUV_0000557101-mRNA-1"/>
    </source>
</evidence>
<dbReference type="SUPFAM" id="SSF56801">
    <property type="entry name" value="Acetyl-CoA synthetase-like"/>
    <property type="match status" value="1"/>
</dbReference>
<dbReference type="InterPro" id="IPR000873">
    <property type="entry name" value="AMP-dep_synth/lig_dom"/>
</dbReference>
<dbReference type="GO" id="GO:0030182">
    <property type="term" value="P:neuron differentiation"/>
    <property type="evidence" value="ECO:0007669"/>
    <property type="project" value="TreeGrafter"/>
</dbReference>
<dbReference type="PANTHER" id="PTHR43272:SF108">
    <property type="entry name" value="AMP-BINDING DOMAIN-CONTAINING PROTEIN"/>
    <property type="match status" value="1"/>
</dbReference>
<dbReference type="GO" id="GO:0035336">
    <property type="term" value="P:long-chain fatty-acyl-CoA metabolic process"/>
    <property type="evidence" value="ECO:0007669"/>
    <property type="project" value="TreeGrafter"/>
</dbReference>
<dbReference type="GO" id="GO:0005886">
    <property type="term" value="C:plasma membrane"/>
    <property type="evidence" value="ECO:0007669"/>
    <property type="project" value="TreeGrafter"/>
</dbReference>
<name>A0A0N5ALY4_9BILA</name>
<dbReference type="EC" id="6.2.1.3" evidence="3"/>
<evidence type="ECO:0000313" key="5">
    <source>
        <dbReference type="Proteomes" id="UP000046393"/>
    </source>
</evidence>
<dbReference type="GO" id="GO:0005783">
    <property type="term" value="C:endoplasmic reticulum"/>
    <property type="evidence" value="ECO:0007669"/>
    <property type="project" value="TreeGrafter"/>
</dbReference>
<protein>
    <recommendedName>
        <fullName evidence="3">long-chain-fatty-acid--CoA ligase</fullName>
        <ecNumber evidence="3">6.2.1.3</ecNumber>
    </recommendedName>
</protein>